<dbReference type="RefSeq" id="WP_043451195.1">
    <property type="nucleotide sequence ID" value="NZ_JWTB01000013.1"/>
</dbReference>
<evidence type="ECO:0000313" key="2">
    <source>
        <dbReference type="EMBL" id="KIC67737.1"/>
    </source>
</evidence>
<evidence type="ECO:0000256" key="1">
    <source>
        <dbReference type="SAM" id="Phobius"/>
    </source>
</evidence>
<accession>A0A0B4DGF3</accession>
<dbReference type="OrthoDB" id="4950147at2"/>
<evidence type="ECO:0008006" key="4">
    <source>
        <dbReference type="Google" id="ProtNLM"/>
    </source>
</evidence>
<proteinExistence type="predicted"/>
<sequence>MVESASARPRSQKANKVRAILAGGLVLGIGAAFTLAAWTDNEWVFGQSGNGGGPGTKVYHMEQNTWSGTSGEAVWNDEPAAPGGALTFSVNADDLVPGSTVYAPMQLRASDKSQSLVATLTGAARLDEADSVTNSAALYGALRYQLKKDVDKDLCNATNFSSNGADLVPVGSTLNTRSGTPINLAAGATDAAAGAPVSLCFALTLPSNASVDLQGLRTTPLWTFSSTVGQQ</sequence>
<keyword evidence="1" id="KW-1133">Transmembrane helix</keyword>
<comment type="caution">
    <text evidence="2">The sequence shown here is derived from an EMBL/GenBank/DDBJ whole genome shotgun (WGS) entry which is preliminary data.</text>
</comment>
<protein>
    <recommendedName>
        <fullName evidence="4">Ribosomally synthesized peptide with SipW-like signal peptide</fullName>
    </recommendedName>
</protein>
<gene>
    <name evidence="2" type="ORF">RM50_06955</name>
</gene>
<reference evidence="2 3" key="1">
    <citation type="submission" date="2014-12" db="EMBL/GenBank/DDBJ databases">
        <title>Genome sequencing of Arthrobacter phenanthrenivorans SWC37.</title>
        <authorList>
            <person name="Tan P.W."/>
            <person name="Chan K.-G."/>
        </authorList>
    </citation>
    <scope>NUCLEOTIDE SEQUENCE [LARGE SCALE GENOMIC DNA]</scope>
    <source>
        <strain evidence="2 3">SWC37</strain>
    </source>
</reference>
<dbReference type="InterPro" id="IPR023833">
    <property type="entry name" value="Signal_pept_SipW-depend-type"/>
</dbReference>
<name>A0A0B4DGF3_PSEPS</name>
<feature type="transmembrane region" description="Helical" evidence="1">
    <location>
        <begin position="20"/>
        <end position="38"/>
    </location>
</feature>
<dbReference type="AlphaFoldDB" id="A0A0B4DGF3"/>
<keyword evidence="1" id="KW-0812">Transmembrane</keyword>
<organism evidence="2 3">
    <name type="scientific">Pseudarthrobacter phenanthrenivorans</name>
    <name type="common">Arthrobacter phenanthrenivorans</name>
    <dbReference type="NCBI Taxonomy" id="361575"/>
    <lineage>
        <taxon>Bacteria</taxon>
        <taxon>Bacillati</taxon>
        <taxon>Actinomycetota</taxon>
        <taxon>Actinomycetes</taxon>
        <taxon>Micrococcales</taxon>
        <taxon>Micrococcaceae</taxon>
        <taxon>Pseudarthrobacter</taxon>
    </lineage>
</organism>
<dbReference type="NCBIfam" id="TIGR04088">
    <property type="entry name" value="cognate_SipW"/>
    <property type="match status" value="1"/>
</dbReference>
<dbReference type="Proteomes" id="UP000031196">
    <property type="component" value="Unassembled WGS sequence"/>
</dbReference>
<dbReference type="EMBL" id="JWTB01000013">
    <property type="protein sequence ID" value="KIC67737.1"/>
    <property type="molecule type" value="Genomic_DNA"/>
</dbReference>
<keyword evidence="1" id="KW-0472">Membrane</keyword>
<evidence type="ECO:0000313" key="3">
    <source>
        <dbReference type="Proteomes" id="UP000031196"/>
    </source>
</evidence>